<feature type="transmembrane region" description="Helical" evidence="5">
    <location>
        <begin position="244"/>
        <end position="264"/>
    </location>
</feature>
<feature type="domain" description="TMEM248/TMEM219" evidence="6">
    <location>
        <begin position="8"/>
        <end position="230"/>
    </location>
</feature>
<dbReference type="PANTHER" id="PTHR16002">
    <property type="entry name" value="TRANSMEMBRANE PROTEIN 248-LIKE"/>
    <property type="match status" value="1"/>
</dbReference>
<evidence type="ECO:0000256" key="5">
    <source>
        <dbReference type="SAM" id="Phobius"/>
    </source>
</evidence>
<evidence type="ECO:0000256" key="2">
    <source>
        <dbReference type="ARBA" id="ARBA00022692"/>
    </source>
</evidence>
<organism evidence="7">
    <name type="scientific">Scylla olivacea</name>
    <name type="common">Orange mud crab</name>
    <name type="synonym">Cancer olivacea</name>
    <dbReference type="NCBI Taxonomy" id="85551"/>
    <lineage>
        <taxon>Eukaryota</taxon>
        <taxon>Metazoa</taxon>
        <taxon>Ecdysozoa</taxon>
        <taxon>Arthropoda</taxon>
        <taxon>Crustacea</taxon>
        <taxon>Multicrustacea</taxon>
        <taxon>Malacostraca</taxon>
        <taxon>Eumalacostraca</taxon>
        <taxon>Eucarida</taxon>
        <taxon>Decapoda</taxon>
        <taxon>Pleocyemata</taxon>
        <taxon>Brachyura</taxon>
        <taxon>Eubrachyura</taxon>
        <taxon>Portunoidea</taxon>
        <taxon>Portunidae</taxon>
        <taxon>Portuninae</taxon>
        <taxon>Scylla</taxon>
    </lineage>
</organism>
<sequence>MAVCSNARECVGNRPPLVVFTASIAVFAVALVGVSLYLQSHKTHILNPDIKDWNSFFTTLSGMEICFPNKDTQPGSAHIMKREVLESEDPATTTSLPETNSTDVENNVTLSVLADVHVEKAGVTLFGVNLHSSLPARHLGFNRDPSALEMTISLVPKSAKNWTACIMMSGPAHLLPDSPIRPVNCSVHQSPEPPVEVELAKPWLVQESLGWCSNGVSGNLLVAPQHELSVYLSEGDVTLIQIHILYTTCLLFVMMLFLLFYLGCGKRWIFRSKIVVQSPDKVPLHP</sequence>
<feature type="transmembrane region" description="Helical" evidence="5">
    <location>
        <begin position="17"/>
        <end position="38"/>
    </location>
</feature>
<dbReference type="AlphaFoldDB" id="A0A0P4WDU9"/>
<accession>A0A0P4WDU9</accession>
<evidence type="ECO:0000256" key="1">
    <source>
        <dbReference type="ARBA" id="ARBA00004370"/>
    </source>
</evidence>
<dbReference type="InterPro" id="IPR039587">
    <property type="entry name" value="TMEM248/TMEM219_dom"/>
</dbReference>
<keyword evidence="2 5" id="KW-0812">Transmembrane</keyword>
<protein>
    <recommendedName>
        <fullName evidence="6">TMEM248/TMEM219 domain-containing protein</fullName>
    </recommendedName>
</protein>
<evidence type="ECO:0000259" key="6">
    <source>
        <dbReference type="Pfam" id="PF14940"/>
    </source>
</evidence>
<dbReference type="InterPro" id="IPR039493">
    <property type="entry name" value="TMEM248/TMEM219"/>
</dbReference>
<name>A0A0P4WDU9_SCYOL</name>
<keyword evidence="3 5" id="KW-1133">Transmembrane helix</keyword>
<evidence type="ECO:0000256" key="4">
    <source>
        <dbReference type="ARBA" id="ARBA00023136"/>
    </source>
</evidence>
<dbReference type="EMBL" id="GDRN01097132">
    <property type="protein sequence ID" value="JAI59195.1"/>
    <property type="molecule type" value="Transcribed_RNA"/>
</dbReference>
<reference evidence="7" key="1">
    <citation type="submission" date="2015-09" db="EMBL/GenBank/DDBJ databases">
        <title>Scylla olivacea transcriptome.</title>
        <authorList>
            <person name="Ikhwanuddin M."/>
        </authorList>
    </citation>
    <scope>NUCLEOTIDE SEQUENCE</scope>
</reference>
<dbReference type="GO" id="GO:0016020">
    <property type="term" value="C:membrane"/>
    <property type="evidence" value="ECO:0007669"/>
    <property type="project" value="UniProtKB-SubCell"/>
</dbReference>
<dbReference type="PANTHER" id="PTHR16002:SF4">
    <property type="entry name" value="TMEM248_TMEM219 DOMAIN-CONTAINING PROTEIN"/>
    <property type="match status" value="1"/>
</dbReference>
<dbReference type="Pfam" id="PF14940">
    <property type="entry name" value="TMEM219"/>
    <property type="match status" value="1"/>
</dbReference>
<evidence type="ECO:0000256" key="3">
    <source>
        <dbReference type="ARBA" id="ARBA00022989"/>
    </source>
</evidence>
<proteinExistence type="predicted"/>
<keyword evidence="4 5" id="KW-0472">Membrane</keyword>
<comment type="subcellular location">
    <subcellularLocation>
        <location evidence="1">Membrane</location>
    </subcellularLocation>
</comment>
<evidence type="ECO:0000313" key="7">
    <source>
        <dbReference type="EMBL" id="JAI59195.1"/>
    </source>
</evidence>